<dbReference type="AlphaFoldDB" id="T0BTV0"/>
<dbReference type="Pfam" id="PF01381">
    <property type="entry name" value="HTH_3"/>
    <property type="match status" value="1"/>
</dbReference>
<organism evidence="1 2">
    <name type="scientific">Alicyclobacillus acidoterrestris (strain ATCC 49025 / DSM 3922 / CIP 106132 / NCIMB 13137 / GD3B)</name>
    <dbReference type="NCBI Taxonomy" id="1356854"/>
    <lineage>
        <taxon>Bacteria</taxon>
        <taxon>Bacillati</taxon>
        <taxon>Bacillota</taxon>
        <taxon>Bacilli</taxon>
        <taxon>Bacillales</taxon>
        <taxon>Alicyclobacillaceae</taxon>
        <taxon>Alicyclobacillus</taxon>
    </lineage>
</organism>
<sequence>MSEPWQALQEARCARGWTQAMAARGIVSQSHYSLIEQGVLVPNPKVIGELAARFELNATKWEAMWSQYRRQFRARQRCWRAFAHDGQLTRADVSALQRASLSLDYECYQQFLDIPFSDPAVMYRRLVNARNQLPNVQAPHVPARMRPFGDIRLRIVLAIVESHVLAQLKRFQAATVWRLQAQQMMKEVPVFWR</sequence>
<accession>T0BTV0</accession>
<dbReference type="CDD" id="cd00093">
    <property type="entry name" value="HTH_XRE"/>
    <property type="match status" value="1"/>
</dbReference>
<keyword evidence="2" id="KW-1185">Reference proteome</keyword>
<proteinExistence type="predicted"/>
<dbReference type="InterPro" id="IPR001387">
    <property type="entry name" value="Cro/C1-type_HTH"/>
</dbReference>
<dbReference type="SMART" id="SM00530">
    <property type="entry name" value="HTH_XRE"/>
    <property type="match status" value="1"/>
</dbReference>
<accession>A0A9E7CZF5</accession>
<dbReference type="Gene3D" id="1.10.260.40">
    <property type="entry name" value="lambda repressor-like DNA-binding domains"/>
    <property type="match status" value="1"/>
</dbReference>
<dbReference type="InterPro" id="IPR010982">
    <property type="entry name" value="Lambda_DNA-bd_dom_sf"/>
</dbReference>
<dbReference type="SUPFAM" id="SSF47413">
    <property type="entry name" value="lambda repressor-like DNA-binding domains"/>
    <property type="match status" value="1"/>
</dbReference>
<dbReference type="PROSITE" id="PS50943">
    <property type="entry name" value="HTH_CROC1"/>
    <property type="match status" value="1"/>
</dbReference>
<dbReference type="KEGG" id="aaco:K1I37_18315"/>
<dbReference type="STRING" id="1356854.N007_06085"/>
<dbReference type="OrthoDB" id="1863321at2"/>
<dbReference type="GO" id="GO:0003677">
    <property type="term" value="F:DNA binding"/>
    <property type="evidence" value="ECO:0007669"/>
    <property type="project" value="InterPro"/>
</dbReference>
<evidence type="ECO:0000313" key="2">
    <source>
        <dbReference type="Proteomes" id="UP000829401"/>
    </source>
</evidence>
<evidence type="ECO:0000313" key="1">
    <source>
        <dbReference type="EMBL" id="UNO48592.1"/>
    </source>
</evidence>
<protein>
    <submittedName>
        <fullName evidence="1">Helix-turn-helix transcriptional regulator</fullName>
    </submittedName>
</protein>
<name>T0BTV0_ALIAG</name>
<reference evidence="2" key="1">
    <citation type="journal article" date="2022" name="G3 (Bethesda)">
        <title>Unveiling the complete genome sequence of Alicyclobacillus acidoterrestris DSM 3922T, a taint-producing strain.</title>
        <authorList>
            <person name="Leonardo I.C."/>
            <person name="Barreto Crespo M.T."/>
            <person name="Gaspar F.B."/>
        </authorList>
    </citation>
    <scope>NUCLEOTIDE SEQUENCE [LARGE SCALE GENOMIC DNA]</scope>
    <source>
        <strain evidence="2">DSM 3922</strain>
    </source>
</reference>
<gene>
    <name evidence="1" type="ORF">K1I37_18315</name>
</gene>
<dbReference type="EMBL" id="CP080467">
    <property type="protein sequence ID" value="UNO48592.1"/>
    <property type="molecule type" value="Genomic_DNA"/>
</dbReference>
<dbReference type="Proteomes" id="UP000829401">
    <property type="component" value="Chromosome"/>
</dbReference>
<dbReference type="RefSeq" id="WP_021296259.1">
    <property type="nucleotide sequence ID" value="NZ_AURB01000125.1"/>
</dbReference>